<gene>
    <name evidence="2" type="ORF">JCM9152_1127</name>
</gene>
<feature type="transmembrane region" description="Helical" evidence="1">
    <location>
        <begin position="150"/>
        <end position="176"/>
    </location>
</feature>
<evidence type="ECO:0000313" key="2">
    <source>
        <dbReference type="EMBL" id="GAE29747.1"/>
    </source>
</evidence>
<comment type="caution">
    <text evidence="2">The sequence shown here is derived from an EMBL/GenBank/DDBJ whole genome shotgun (WGS) entry which is preliminary data.</text>
</comment>
<evidence type="ECO:0000313" key="3">
    <source>
        <dbReference type="Proteomes" id="UP000018895"/>
    </source>
</evidence>
<dbReference type="STRING" id="1236971.JCM9152_1127"/>
<dbReference type="EMBL" id="BAUU01000006">
    <property type="protein sequence ID" value="GAE29747.1"/>
    <property type="molecule type" value="Genomic_DNA"/>
</dbReference>
<reference evidence="2" key="1">
    <citation type="journal article" date="2014" name="Genome Announc.">
        <title>Draft Genome Sequences of Three Alkaliphilic Bacillus Strains, Bacillus wakoensis JCM 9140T, Bacillus akibai JCM 9157T, and Bacillus hemicellulosilyticus JCM 9152T.</title>
        <authorList>
            <person name="Yuki M."/>
            <person name="Oshima K."/>
            <person name="Suda W."/>
            <person name="Oshida Y."/>
            <person name="Kitamura K."/>
            <person name="Iida T."/>
            <person name="Hattori M."/>
            <person name="Ohkuma M."/>
        </authorList>
    </citation>
    <scope>NUCLEOTIDE SEQUENCE [LARGE SCALE GENOMIC DNA]</scope>
    <source>
        <strain evidence="2">JCM 9152</strain>
    </source>
</reference>
<feature type="transmembrane region" description="Helical" evidence="1">
    <location>
        <begin position="99"/>
        <end position="130"/>
    </location>
</feature>
<dbReference type="AlphaFoldDB" id="W4QCR2"/>
<accession>W4QCR2</accession>
<dbReference type="OrthoDB" id="2875910at2"/>
<dbReference type="Proteomes" id="UP000018895">
    <property type="component" value="Unassembled WGS sequence"/>
</dbReference>
<feature type="transmembrane region" description="Helical" evidence="1">
    <location>
        <begin position="52"/>
        <end position="78"/>
    </location>
</feature>
<dbReference type="RefSeq" id="WP_052015602.1">
    <property type="nucleotide sequence ID" value="NZ_BAUU01000006.1"/>
</dbReference>
<proteinExistence type="predicted"/>
<evidence type="ECO:0000256" key="1">
    <source>
        <dbReference type="SAM" id="Phobius"/>
    </source>
</evidence>
<keyword evidence="1" id="KW-0812">Transmembrane</keyword>
<keyword evidence="1" id="KW-0472">Membrane</keyword>
<sequence length="257" mass="28532">MKAFFYLLQTNSKLAIFSTRFLYCIGFVALAMFIVSFGFIQPGQNVMQLLSLALGGTTGILMLTLGTLPILPFAISYATDWEQKVTSFWMIRSGVFQYALNKCLISAVSAFLVTSLGIALFIGIMSTWLPVLSIDDGIGAYHTFLVDGKLVLYFFFHITHFSLSSVIFAIIALWVSTMIPNKFVALATPVVLYFVAHRLTTTLDIPVYLKALTIVEGYYDAGSPFLSLSIKLATVMAITLLLSYLSIRNIKRRAQHD</sequence>
<keyword evidence="1" id="KW-1133">Transmembrane helix</keyword>
<feature type="transmembrane region" description="Helical" evidence="1">
    <location>
        <begin position="21"/>
        <end position="40"/>
    </location>
</feature>
<feature type="transmembrane region" description="Helical" evidence="1">
    <location>
        <begin position="225"/>
        <end position="247"/>
    </location>
</feature>
<organism evidence="2 3">
    <name type="scientific">Halalkalibacter hemicellulosilyticusJCM 9152</name>
    <dbReference type="NCBI Taxonomy" id="1236971"/>
    <lineage>
        <taxon>Bacteria</taxon>
        <taxon>Bacillati</taxon>
        <taxon>Bacillota</taxon>
        <taxon>Bacilli</taxon>
        <taxon>Bacillales</taxon>
        <taxon>Bacillaceae</taxon>
        <taxon>Halalkalibacter</taxon>
    </lineage>
</organism>
<protein>
    <submittedName>
        <fullName evidence="2">Uncharacterized protein</fullName>
    </submittedName>
</protein>
<name>W4QCR2_9BACI</name>
<feature type="transmembrane region" description="Helical" evidence="1">
    <location>
        <begin position="183"/>
        <end position="200"/>
    </location>
</feature>
<keyword evidence="3" id="KW-1185">Reference proteome</keyword>